<proteinExistence type="predicted"/>
<gene>
    <name evidence="2" type="ORF">Q3M24_16440</name>
</gene>
<protein>
    <submittedName>
        <fullName evidence="2">Zonular occludens toxin domain-containing protein</fullName>
    </submittedName>
</protein>
<reference evidence="2" key="2">
    <citation type="submission" date="2024-06" db="EMBL/GenBank/DDBJ databases">
        <authorList>
            <person name="Plum-Jensen L.E."/>
            <person name="Schramm A."/>
            <person name="Marshall I.P.G."/>
        </authorList>
    </citation>
    <scope>NUCLEOTIDE SEQUENCE</scope>
    <source>
        <strain evidence="2">Rat1</strain>
    </source>
</reference>
<dbReference type="InterPro" id="IPR027417">
    <property type="entry name" value="P-loop_NTPase"/>
</dbReference>
<accession>A0AAU8LSL7</accession>
<dbReference type="Gene3D" id="3.40.50.300">
    <property type="entry name" value="P-loop containing nucleotide triphosphate hydrolases"/>
    <property type="match status" value="1"/>
</dbReference>
<evidence type="ECO:0000313" key="2">
    <source>
        <dbReference type="EMBL" id="XCN71879.1"/>
    </source>
</evidence>
<organism evidence="2">
    <name type="scientific">Candidatus Electrothrix aestuarii</name>
    <dbReference type="NCBI Taxonomy" id="3062594"/>
    <lineage>
        <taxon>Bacteria</taxon>
        <taxon>Pseudomonadati</taxon>
        <taxon>Thermodesulfobacteriota</taxon>
        <taxon>Desulfobulbia</taxon>
        <taxon>Desulfobulbales</taxon>
        <taxon>Desulfobulbaceae</taxon>
        <taxon>Candidatus Electrothrix</taxon>
    </lineage>
</organism>
<dbReference type="KEGG" id="eaj:Q3M24_16440"/>
<name>A0AAU8LSL7_9BACT</name>
<dbReference type="EMBL" id="CP159373">
    <property type="protein sequence ID" value="XCN71879.1"/>
    <property type="molecule type" value="Genomic_DNA"/>
</dbReference>
<evidence type="ECO:0000259" key="1">
    <source>
        <dbReference type="Pfam" id="PF05707"/>
    </source>
</evidence>
<dbReference type="Pfam" id="PF05707">
    <property type="entry name" value="Zot"/>
    <property type="match status" value="1"/>
</dbReference>
<reference evidence="2" key="1">
    <citation type="journal article" date="2024" name="Syst. Appl. Microbiol.">
        <title>First single-strain enrichments of Electrothrix cable bacteria, description of E. aestuarii sp. nov. and E. rattekaaiensis sp. nov., and proposal of a cable bacteria taxonomy following the rules of the SeqCode.</title>
        <authorList>
            <person name="Plum-Jensen L.E."/>
            <person name="Schramm A."/>
            <person name="Marshall I.P.G."/>
        </authorList>
    </citation>
    <scope>NUCLEOTIDE SEQUENCE</scope>
    <source>
        <strain evidence="2">Rat1</strain>
    </source>
</reference>
<sequence length="290" mass="33535">MSVELLWSYTGGGKSMYAMTRAQEHLFEGGIVGLNFHLEEDWAFIMALSHPDVVKGTLDYEDCVKSLLDRCFYIGQVHTCYELAEKYKDRCIGYAAKRFERKILIVIDEAGLYLNTRDYRKNFPWVEFFTQHRKLRLDIILIAHHIRFIDNQAQHLISYSTRVVNLHEELRIPGTRVRWPWVFFIYVSRPRTGGRSHISFSRFSWAIAELYDTFAVFAFDKLSGILESQGSFYNSTVEVYEKNIPKADSPFAVKHGKRDWLDFLTDKKTQQTDTADPACCGGLCPADVAA</sequence>
<dbReference type="InterPro" id="IPR008900">
    <property type="entry name" value="Zot_N"/>
</dbReference>
<feature type="domain" description="Zona occludens toxin N-terminal" evidence="1">
    <location>
        <begin position="98"/>
        <end position="166"/>
    </location>
</feature>
<dbReference type="AlphaFoldDB" id="A0AAU8LSL7"/>